<protein>
    <recommendedName>
        <fullName evidence="4">Viral A-type inclusion protein</fullName>
    </recommendedName>
</protein>
<evidence type="ECO:0008006" key="4">
    <source>
        <dbReference type="Google" id="ProtNLM"/>
    </source>
</evidence>
<keyword evidence="3" id="KW-1185">Reference proteome</keyword>
<gene>
    <name evidence="2" type="ORF">GGR32_000913</name>
</gene>
<dbReference type="PROSITE" id="PS51257">
    <property type="entry name" value="PROKAR_LIPOPROTEIN"/>
    <property type="match status" value="1"/>
</dbReference>
<accession>A0A840EPV2</accession>
<dbReference type="AlphaFoldDB" id="A0A840EPV2"/>
<dbReference type="RefSeq" id="WP_183476905.1">
    <property type="nucleotide sequence ID" value="NZ_JACIFO010000003.1"/>
</dbReference>
<feature type="coiled-coil region" evidence="1">
    <location>
        <begin position="118"/>
        <end position="145"/>
    </location>
</feature>
<reference evidence="2 3" key="1">
    <citation type="submission" date="2020-08" db="EMBL/GenBank/DDBJ databases">
        <title>Genomic Encyclopedia of Type Strains, Phase IV (KMG-IV): sequencing the most valuable type-strain genomes for metagenomic binning, comparative biology and taxonomic classification.</title>
        <authorList>
            <person name="Goeker M."/>
        </authorList>
    </citation>
    <scope>NUCLEOTIDE SEQUENCE [LARGE SCALE GENOMIC DNA]</scope>
    <source>
        <strain evidence="2 3">DSM 29568</strain>
    </source>
</reference>
<dbReference type="EMBL" id="JACIFO010000003">
    <property type="protein sequence ID" value="MBB4118633.1"/>
    <property type="molecule type" value="Genomic_DNA"/>
</dbReference>
<evidence type="ECO:0000256" key="1">
    <source>
        <dbReference type="SAM" id="Coils"/>
    </source>
</evidence>
<organism evidence="2 3">
    <name type="scientific">Mesonia hippocampi</name>
    <dbReference type="NCBI Taxonomy" id="1628250"/>
    <lineage>
        <taxon>Bacteria</taxon>
        <taxon>Pseudomonadati</taxon>
        <taxon>Bacteroidota</taxon>
        <taxon>Flavobacteriia</taxon>
        <taxon>Flavobacteriales</taxon>
        <taxon>Flavobacteriaceae</taxon>
        <taxon>Mesonia</taxon>
    </lineage>
</organism>
<dbReference type="Proteomes" id="UP000553034">
    <property type="component" value="Unassembled WGS sequence"/>
</dbReference>
<sequence length="145" mass="16399">MKKIIIAIGIVLLGFTACKQENKLATDYNETMKEALAAHDAVMPKMGTLGMLREDIKKKAATDTITANQERYQEAIGKLEEAHHLMMNWMKDFSNEFPNALSKEVLSDDVYKEKLPLLKEQAEKAEEMKNAINSSIKNAQELLKK</sequence>
<evidence type="ECO:0000313" key="2">
    <source>
        <dbReference type="EMBL" id="MBB4118633.1"/>
    </source>
</evidence>
<evidence type="ECO:0000313" key="3">
    <source>
        <dbReference type="Proteomes" id="UP000553034"/>
    </source>
</evidence>
<proteinExistence type="predicted"/>
<name>A0A840EPV2_9FLAO</name>
<comment type="caution">
    <text evidence="2">The sequence shown here is derived from an EMBL/GenBank/DDBJ whole genome shotgun (WGS) entry which is preliminary data.</text>
</comment>
<keyword evidence="1" id="KW-0175">Coiled coil</keyword>